<feature type="active site" evidence="6">
    <location>
        <position position="358"/>
    </location>
</feature>
<dbReference type="Proteomes" id="UP001153620">
    <property type="component" value="Chromosome 4"/>
</dbReference>
<dbReference type="CDD" id="cd10314">
    <property type="entry name" value="FAM20_C"/>
    <property type="match status" value="1"/>
</dbReference>
<evidence type="ECO:0000256" key="6">
    <source>
        <dbReference type="PIRSR" id="PIRSR624869-1"/>
    </source>
</evidence>
<keyword evidence="5" id="KW-0325">Glycoprotein</keyword>
<dbReference type="Pfam" id="PF06702">
    <property type="entry name" value="Fam20C"/>
    <property type="match status" value="1"/>
</dbReference>
<proteinExistence type="inferred from homology"/>
<keyword evidence="9" id="KW-0472">Membrane</keyword>
<comment type="cofactor">
    <cofactor evidence="8">
        <name>Mn(2+)</name>
        <dbReference type="ChEBI" id="CHEBI:29035"/>
    </cofactor>
</comment>
<dbReference type="GO" id="GO:0005524">
    <property type="term" value="F:ATP binding"/>
    <property type="evidence" value="ECO:0007669"/>
    <property type="project" value="UniProtKB-KW"/>
</dbReference>
<gene>
    <name evidence="11" type="ORF">CHIRRI_LOCUS14151</name>
</gene>
<feature type="binding site" evidence="7">
    <location>
        <position position="186"/>
    </location>
    <ligand>
        <name>ATP</name>
        <dbReference type="ChEBI" id="CHEBI:30616"/>
    </ligand>
</feature>
<evidence type="ECO:0000256" key="5">
    <source>
        <dbReference type="ARBA" id="ARBA00023180"/>
    </source>
</evidence>
<keyword evidence="12" id="KW-1185">Reference proteome</keyword>
<evidence type="ECO:0000313" key="12">
    <source>
        <dbReference type="Proteomes" id="UP001153620"/>
    </source>
</evidence>
<dbReference type="PANTHER" id="PTHR12450:SF22">
    <property type="entry name" value="EXTRACELLULAR SERINE_THREONINE PROTEIN CG31145"/>
    <property type="match status" value="1"/>
</dbReference>
<dbReference type="GO" id="GO:0046872">
    <property type="term" value="F:metal ion binding"/>
    <property type="evidence" value="ECO:0007669"/>
    <property type="project" value="UniProtKB-KW"/>
</dbReference>
<keyword evidence="8" id="KW-0479">Metal-binding</keyword>
<keyword evidence="9" id="KW-1133">Transmembrane helix</keyword>
<evidence type="ECO:0000256" key="4">
    <source>
        <dbReference type="ARBA" id="ARBA00023157"/>
    </source>
</evidence>
<dbReference type="InterPro" id="IPR009581">
    <property type="entry name" value="FAM20_C"/>
</dbReference>
<evidence type="ECO:0000313" key="11">
    <source>
        <dbReference type="EMBL" id="CAG9811342.1"/>
    </source>
</evidence>
<evidence type="ECO:0000259" key="10">
    <source>
        <dbReference type="Pfam" id="PF06702"/>
    </source>
</evidence>
<evidence type="ECO:0000256" key="1">
    <source>
        <dbReference type="ARBA" id="ARBA00004555"/>
    </source>
</evidence>
<comment type="subcellular location">
    <subcellularLocation>
        <location evidence="1">Golgi apparatus</location>
    </subcellularLocation>
</comment>
<feature type="binding site" evidence="7">
    <location>
        <position position="170"/>
    </location>
    <ligand>
        <name>ATP</name>
        <dbReference type="ChEBI" id="CHEBI:30616"/>
    </ligand>
</feature>
<feature type="binding site" evidence="8">
    <location>
        <position position="207"/>
    </location>
    <ligand>
        <name>Mn(2+)</name>
        <dbReference type="ChEBI" id="CHEBI:29035"/>
    </ligand>
</feature>
<feature type="binding site" evidence="8">
    <location>
        <position position="379"/>
    </location>
    <ligand>
        <name>Mn(2+)</name>
        <dbReference type="ChEBI" id="CHEBI:29035"/>
    </ligand>
</feature>
<sequence length="468" mass="54887">MKKQENPSLRYARYFWGSLLGFTILLIFDIITGFGVTSAVIGFLFPGKVINLKEPTDRPIILPMRKEDVKIPPTLNDPYDDLRVLVVGEIPEKFKNIIINKHHLDVPSNPTMKEFLNMTEDEYISSLERFQNRISQHEMYPEDDRLVQRVLHNLATAKFNELYEKSGGTQFKMIVKYENGYRALFKPMRLQRDQQAASSHYYYNDYERHNGEIASYHLDKILGFRRAIPMVGRKINLTSEMFPLVDDELASTFYISPSGKVCFTGVCDVFCDTSHGICGDPYMLEGSFAAFLPRHKNATRKVWRHPWRRSYSKRRNVEWEWNDNFCDKVKQIFPYSEGRRMLDLMDMAIYDFLIGNLDRHHYETFKTFNTNETFTIHLDQGRSFGQPFHDELSILIPLKQCCMVRKSTLKTLLDFHKGPQKMSDALRESLKDEPVAPILWDPHFDALDRRNVIVLEHIRNCLKVDDEK</sequence>
<dbReference type="OrthoDB" id="8583677at2759"/>
<evidence type="ECO:0000256" key="7">
    <source>
        <dbReference type="PIRSR" id="PIRSR624869-2"/>
    </source>
</evidence>
<feature type="transmembrane region" description="Helical" evidence="9">
    <location>
        <begin position="12"/>
        <end position="45"/>
    </location>
</feature>
<keyword evidence="4" id="KW-1015">Disulfide bond</keyword>
<reference evidence="11" key="2">
    <citation type="submission" date="2022-10" db="EMBL/GenBank/DDBJ databases">
        <authorList>
            <consortium name="ENA_rothamsted_submissions"/>
            <consortium name="culmorum"/>
            <person name="King R."/>
        </authorList>
    </citation>
    <scope>NUCLEOTIDE SEQUENCE</scope>
</reference>
<organism evidence="11 12">
    <name type="scientific">Chironomus riparius</name>
    <dbReference type="NCBI Taxonomy" id="315576"/>
    <lineage>
        <taxon>Eukaryota</taxon>
        <taxon>Metazoa</taxon>
        <taxon>Ecdysozoa</taxon>
        <taxon>Arthropoda</taxon>
        <taxon>Hexapoda</taxon>
        <taxon>Insecta</taxon>
        <taxon>Pterygota</taxon>
        <taxon>Neoptera</taxon>
        <taxon>Endopterygota</taxon>
        <taxon>Diptera</taxon>
        <taxon>Nematocera</taxon>
        <taxon>Chironomoidea</taxon>
        <taxon>Chironomidae</taxon>
        <taxon>Chironominae</taxon>
        <taxon>Chironomus</taxon>
    </lineage>
</organism>
<feature type="binding site" evidence="7">
    <location>
        <position position="379"/>
    </location>
    <ligand>
        <name>ATP</name>
        <dbReference type="ChEBI" id="CHEBI:30616"/>
    </ligand>
</feature>
<dbReference type="GO" id="GO:0005794">
    <property type="term" value="C:Golgi apparatus"/>
    <property type="evidence" value="ECO:0007669"/>
    <property type="project" value="UniProtKB-SubCell"/>
</dbReference>
<keyword evidence="7" id="KW-0067">ATP-binding</keyword>
<evidence type="ECO:0000256" key="2">
    <source>
        <dbReference type="ARBA" id="ARBA00006557"/>
    </source>
</evidence>
<evidence type="ECO:0000256" key="3">
    <source>
        <dbReference type="ARBA" id="ARBA00023034"/>
    </source>
</evidence>
<dbReference type="GO" id="GO:0004674">
    <property type="term" value="F:protein serine/threonine kinase activity"/>
    <property type="evidence" value="ECO:0007669"/>
    <property type="project" value="TreeGrafter"/>
</dbReference>
<keyword evidence="7" id="KW-0547">Nucleotide-binding</keyword>
<reference evidence="11" key="1">
    <citation type="submission" date="2022-01" db="EMBL/GenBank/DDBJ databases">
        <authorList>
            <person name="King R."/>
        </authorList>
    </citation>
    <scope>NUCLEOTIDE SEQUENCE</scope>
</reference>
<evidence type="ECO:0000256" key="8">
    <source>
        <dbReference type="PIRSR" id="PIRSR624869-3"/>
    </source>
</evidence>
<dbReference type="InterPro" id="IPR024869">
    <property type="entry name" value="FAM20"/>
</dbReference>
<accession>A0A9N9WVY8</accession>
<feature type="binding site" evidence="7">
    <location>
        <position position="207"/>
    </location>
    <ligand>
        <name>ATP</name>
        <dbReference type="ChEBI" id="CHEBI:30616"/>
    </ligand>
</feature>
<feature type="domain" description="FAM20 C-terminal" evidence="10">
    <location>
        <begin position="253"/>
        <end position="465"/>
    </location>
</feature>
<feature type="binding site" evidence="7">
    <location>
        <begin position="289"/>
        <end position="292"/>
    </location>
    <ligand>
        <name>ATP</name>
        <dbReference type="ChEBI" id="CHEBI:30616"/>
    </ligand>
</feature>
<dbReference type="EMBL" id="OU895880">
    <property type="protein sequence ID" value="CAG9811342.1"/>
    <property type="molecule type" value="Genomic_DNA"/>
</dbReference>
<keyword evidence="3" id="KW-0333">Golgi apparatus</keyword>
<feature type="binding site" evidence="7">
    <location>
        <position position="363"/>
    </location>
    <ligand>
        <name>ATP</name>
        <dbReference type="ChEBI" id="CHEBI:30616"/>
    </ligand>
</feature>
<comment type="similarity">
    <text evidence="2">Belongs to the FAM20 family.</text>
</comment>
<evidence type="ECO:0000256" key="9">
    <source>
        <dbReference type="SAM" id="Phobius"/>
    </source>
</evidence>
<name>A0A9N9WVY8_9DIPT</name>
<keyword evidence="8" id="KW-0464">Manganese</keyword>
<protein>
    <recommendedName>
        <fullName evidence="10">FAM20 C-terminal domain-containing protein</fullName>
    </recommendedName>
</protein>
<dbReference type="AlphaFoldDB" id="A0A9N9WVY8"/>
<keyword evidence="9" id="KW-0812">Transmembrane</keyword>
<dbReference type="PANTHER" id="PTHR12450">
    <property type="entry name" value="DENTIN MATRIX PROTEIN 4 PROTEIN FAM20"/>
    <property type="match status" value="1"/>
</dbReference>